<dbReference type="GO" id="GO:0000906">
    <property type="term" value="F:6,7-dimethyl-8-ribityllumazine synthase activity"/>
    <property type="evidence" value="ECO:0007669"/>
    <property type="project" value="UniProtKB-EC"/>
</dbReference>
<reference evidence="8" key="1">
    <citation type="submission" date="2022-11" db="EMBL/GenBank/DDBJ databases">
        <authorList>
            <person name="Scott C."/>
            <person name="Bruce N."/>
        </authorList>
    </citation>
    <scope>NUCLEOTIDE SEQUENCE</scope>
</reference>
<dbReference type="GO" id="GO:0009349">
    <property type="term" value="C:riboflavin synthase complex"/>
    <property type="evidence" value="ECO:0007669"/>
    <property type="project" value="InterPro"/>
</dbReference>
<dbReference type="HAMAP" id="MF_00178">
    <property type="entry name" value="Lumazine_synth"/>
    <property type="match status" value="1"/>
</dbReference>
<dbReference type="EC" id="2.5.1.78" evidence="3"/>
<dbReference type="PANTHER" id="PTHR21058:SF0">
    <property type="entry name" value="6,7-DIMETHYL-8-RIBITYLLUMAZINE SYNTHASE"/>
    <property type="match status" value="1"/>
</dbReference>
<dbReference type="OrthoDB" id="416344at2759"/>
<keyword evidence="9" id="KW-1185">Reference proteome</keyword>
<organism evidence="8 9">
    <name type="scientific">Parascedosporium putredinis</name>
    <dbReference type="NCBI Taxonomy" id="1442378"/>
    <lineage>
        <taxon>Eukaryota</taxon>
        <taxon>Fungi</taxon>
        <taxon>Dikarya</taxon>
        <taxon>Ascomycota</taxon>
        <taxon>Pezizomycotina</taxon>
        <taxon>Sordariomycetes</taxon>
        <taxon>Hypocreomycetidae</taxon>
        <taxon>Microascales</taxon>
        <taxon>Microascaceae</taxon>
        <taxon>Parascedosporium</taxon>
    </lineage>
</organism>
<dbReference type="InterPro" id="IPR036467">
    <property type="entry name" value="LS/RS_sf"/>
</dbReference>
<dbReference type="InterPro" id="IPR001375">
    <property type="entry name" value="Peptidase_S9_cat"/>
</dbReference>
<evidence type="ECO:0000259" key="7">
    <source>
        <dbReference type="Pfam" id="PF00326"/>
    </source>
</evidence>
<evidence type="ECO:0000256" key="6">
    <source>
        <dbReference type="ARBA" id="ARBA00048785"/>
    </source>
</evidence>
<dbReference type="GO" id="GO:0009231">
    <property type="term" value="P:riboflavin biosynthetic process"/>
    <property type="evidence" value="ECO:0007669"/>
    <property type="project" value="UniProtKB-KW"/>
</dbReference>
<dbReference type="Pfam" id="PF00885">
    <property type="entry name" value="DMRL_synthase"/>
    <property type="match status" value="2"/>
</dbReference>
<evidence type="ECO:0000256" key="4">
    <source>
        <dbReference type="ARBA" id="ARBA00022619"/>
    </source>
</evidence>
<evidence type="ECO:0000313" key="9">
    <source>
        <dbReference type="Proteomes" id="UP000838763"/>
    </source>
</evidence>
<dbReference type="Gene3D" id="3.40.50.960">
    <property type="entry name" value="Lumazine/riboflavin synthase"/>
    <property type="match status" value="1"/>
</dbReference>
<dbReference type="InterPro" id="IPR029058">
    <property type="entry name" value="AB_hydrolase_fold"/>
</dbReference>
<protein>
    <recommendedName>
        <fullName evidence="3">6,7-dimethyl-8-ribityllumazine synthase</fullName>
        <ecNumber evidence="3">2.5.1.78</ecNumber>
    </recommendedName>
</protein>
<sequence length="422" mass="47091">MAAIKGPAPQTYDGTNLRVAIVHARWNLSIINPLVDGAKEKLLECGVKETNIVVDTVPGSWELPTAVQRIFAASQIQSSSSGPTISAGDLLSSSTSDITSLNSSPSTADGPFDAIIAIGVLIKGETMHFEYIADSVSHGLMRVQLDTGIPVIFGVLTVLTEEQAQARAAVEMGAKRKLWAAAFLRMKNGQYEADKTRLMLIPNIEEWSHVQEFYQTEDGDGGYIAVMVNPTGSTGYGQDFTDRIQNEWGGRPYEDLERCWEHIRANMPDVDVDNGVALGASYGGYMINWIQGHPLGRKFKALVCHDGVFSTVNQWSTEELFFPIREFGGPIWERRETYEKWDPSRFTDKWQTPMLVIHNELDYRLPISEGLAMFNVLQARKIPSRFVMFPDENHDRSMDGRPGRKARPFVSITTNAIKRSSW</sequence>
<evidence type="ECO:0000256" key="1">
    <source>
        <dbReference type="ARBA" id="ARBA00004917"/>
    </source>
</evidence>
<dbReference type="PANTHER" id="PTHR21058">
    <property type="entry name" value="6,7-DIMETHYL-8-RIBITYLLUMAZINE SYNTHASE DMRL SYNTHASE LUMAZINE SYNTHASE"/>
    <property type="match status" value="1"/>
</dbReference>
<comment type="similarity">
    <text evidence="2">Belongs to the DMRL synthase family.</text>
</comment>
<accession>A0A9P1H5E2</accession>
<evidence type="ECO:0000256" key="5">
    <source>
        <dbReference type="ARBA" id="ARBA00022679"/>
    </source>
</evidence>
<dbReference type="SUPFAM" id="SSF52121">
    <property type="entry name" value="Lumazine synthase"/>
    <property type="match status" value="1"/>
</dbReference>
<dbReference type="Pfam" id="PF00326">
    <property type="entry name" value="Peptidase_S9"/>
    <property type="match status" value="1"/>
</dbReference>
<dbReference type="CDD" id="cd09209">
    <property type="entry name" value="Lumazine_synthase-I"/>
    <property type="match status" value="1"/>
</dbReference>
<evidence type="ECO:0000313" key="8">
    <source>
        <dbReference type="EMBL" id="CAI4217099.1"/>
    </source>
</evidence>
<feature type="domain" description="Peptidase S9 prolyl oligopeptidase catalytic" evidence="7">
    <location>
        <begin position="221"/>
        <end position="396"/>
    </location>
</feature>
<dbReference type="GO" id="GO:0006508">
    <property type="term" value="P:proteolysis"/>
    <property type="evidence" value="ECO:0007669"/>
    <property type="project" value="InterPro"/>
</dbReference>
<evidence type="ECO:0000256" key="3">
    <source>
        <dbReference type="ARBA" id="ARBA00012664"/>
    </source>
</evidence>
<dbReference type="Gene3D" id="3.40.50.1820">
    <property type="entry name" value="alpha/beta hydrolase"/>
    <property type="match status" value="1"/>
</dbReference>
<dbReference type="SUPFAM" id="SSF53474">
    <property type="entry name" value="alpha/beta-Hydrolases"/>
    <property type="match status" value="1"/>
</dbReference>
<evidence type="ECO:0000256" key="2">
    <source>
        <dbReference type="ARBA" id="ARBA00007424"/>
    </source>
</evidence>
<dbReference type="GO" id="GO:0005758">
    <property type="term" value="C:mitochondrial intermembrane space"/>
    <property type="evidence" value="ECO:0007669"/>
    <property type="project" value="TreeGrafter"/>
</dbReference>
<keyword evidence="5" id="KW-0808">Transferase</keyword>
<dbReference type="GO" id="GO:0008236">
    <property type="term" value="F:serine-type peptidase activity"/>
    <property type="evidence" value="ECO:0007669"/>
    <property type="project" value="InterPro"/>
</dbReference>
<comment type="pathway">
    <text evidence="1">Cofactor biosynthesis; riboflavin biosynthesis; riboflavin from 2-hydroxy-3-oxobutyl phosphate and 5-amino-6-(D-ribitylamino)uracil: step 1/2.</text>
</comment>
<comment type="catalytic activity">
    <reaction evidence="6">
        <text>(2S)-2-hydroxy-3-oxobutyl phosphate + 5-amino-6-(D-ribitylamino)uracil = 6,7-dimethyl-8-(1-D-ribityl)lumazine + phosphate + 2 H2O + H(+)</text>
        <dbReference type="Rhea" id="RHEA:26152"/>
        <dbReference type="ChEBI" id="CHEBI:15377"/>
        <dbReference type="ChEBI" id="CHEBI:15378"/>
        <dbReference type="ChEBI" id="CHEBI:15934"/>
        <dbReference type="ChEBI" id="CHEBI:43474"/>
        <dbReference type="ChEBI" id="CHEBI:58201"/>
        <dbReference type="ChEBI" id="CHEBI:58830"/>
        <dbReference type="EC" id="2.5.1.78"/>
    </reaction>
</comment>
<proteinExistence type="inferred from homology"/>
<name>A0A9P1H5E2_9PEZI</name>
<comment type="caution">
    <text evidence="8">The sequence shown here is derived from an EMBL/GenBank/DDBJ whole genome shotgun (WGS) entry which is preliminary data.</text>
</comment>
<dbReference type="Proteomes" id="UP000838763">
    <property type="component" value="Unassembled WGS sequence"/>
</dbReference>
<dbReference type="InterPro" id="IPR002180">
    <property type="entry name" value="LS/RS"/>
</dbReference>
<keyword evidence="4" id="KW-0686">Riboflavin biosynthesis</keyword>
<gene>
    <name evidence="8" type="ORF">PPNO1_LOCUS6720</name>
</gene>
<dbReference type="AlphaFoldDB" id="A0A9P1H5E2"/>
<dbReference type="EMBL" id="CALLCH030000016">
    <property type="protein sequence ID" value="CAI4217099.1"/>
    <property type="molecule type" value="Genomic_DNA"/>
</dbReference>
<dbReference type="InterPro" id="IPR034964">
    <property type="entry name" value="LS"/>
</dbReference>